<proteinExistence type="predicted"/>
<comment type="caution">
    <text evidence="1">The sequence shown here is derived from an EMBL/GenBank/DDBJ whole genome shotgun (WGS) entry which is preliminary data.</text>
</comment>
<evidence type="ECO:0000313" key="1">
    <source>
        <dbReference type="EMBL" id="VTZ49393.1"/>
    </source>
</evidence>
<evidence type="ECO:0000313" key="2">
    <source>
        <dbReference type="Proteomes" id="UP000485880"/>
    </source>
</evidence>
<keyword evidence="2" id="KW-1185">Reference proteome</keyword>
<dbReference type="EMBL" id="CABFMQ020000068">
    <property type="protein sequence ID" value="VTZ49393.1"/>
    <property type="molecule type" value="Genomic_DNA"/>
</dbReference>
<gene>
    <name evidence="1" type="ORF">MPC4_160043</name>
</gene>
<dbReference type="Proteomes" id="UP000485880">
    <property type="component" value="Unassembled WGS sequence"/>
</dbReference>
<name>A0A8B6M4W0_METTU</name>
<dbReference type="AlphaFoldDB" id="A0A8B6M4W0"/>
<reference evidence="1 2" key="1">
    <citation type="submission" date="2019-05" db="EMBL/GenBank/DDBJ databases">
        <authorList>
            <person name="Farhan Ul Haque M."/>
        </authorList>
    </citation>
    <scope>NUCLEOTIDE SEQUENCE [LARGE SCALE GENOMIC DNA]</scope>
    <source>
        <strain evidence="1">2</strain>
    </source>
</reference>
<protein>
    <submittedName>
        <fullName evidence="1">Uncharacterized protein</fullName>
    </submittedName>
</protein>
<sequence length="80" mass="8602">MSSYEPMLLLLGDDLALDLGVDGGRDDLFLHQLVLALVGPVLDDVGGAFVAYAGQGLKVRLARRIDVEQRGGSRSRLRHG</sequence>
<organism evidence="1 2">
    <name type="scientific">Methylocella tundrae</name>
    <dbReference type="NCBI Taxonomy" id="227605"/>
    <lineage>
        <taxon>Bacteria</taxon>
        <taxon>Pseudomonadati</taxon>
        <taxon>Pseudomonadota</taxon>
        <taxon>Alphaproteobacteria</taxon>
        <taxon>Hyphomicrobiales</taxon>
        <taxon>Beijerinckiaceae</taxon>
        <taxon>Methylocella</taxon>
    </lineage>
</organism>
<accession>A0A8B6M4W0</accession>